<dbReference type="InterPro" id="IPR027510">
    <property type="entry name" value="HMPDK_MptE"/>
</dbReference>
<dbReference type="GO" id="GO:0003848">
    <property type="term" value="F:2-amino-4-hydroxy-6-hydroxymethyldihydropteridine diphosphokinase activity"/>
    <property type="evidence" value="ECO:0007669"/>
    <property type="project" value="InterPro"/>
</dbReference>
<dbReference type="HOGENOM" id="CLU_1335094_0_0_2"/>
<dbReference type="OrthoDB" id="34207at2157"/>
<evidence type="ECO:0000313" key="2">
    <source>
        <dbReference type="Proteomes" id="UP000005867"/>
    </source>
</evidence>
<dbReference type="eggNOG" id="arCOG04303">
    <property type="taxonomic scope" value="Archaea"/>
</dbReference>
<accession>G7VHD0</accession>
<dbReference type="Proteomes" id="UP000005867">
    <property type="component" value="Chromosome"/>
</dbReference>
<evidence type="ECO:0000313" key="1">
    <source>
        <dbReference type="EMBL" id="AET32033.1"/>
    </source>
</evidence>
<dbReference type="STRING" id="1104324.P186_0581"/>
<dbReference type="PANTHER" id="PTHR39648">
    <property type="entry name" value="6-HYDROXYMETHYL-7,8-DIHYDROPTERIN PYROPHOSPHOKINASE"/>
    <property type="match status" value="1"/>
</dbReference>
<dbReference type="GeneID" id="11594847"/>
<keyword evidence="2" id="KW-1185">Reference proteome</keyword>
<protein>
    <submittedName>
        <fullName evidence="1">Uncharacterized protein</fullName>
    </submittedName>
</protein>
<dbReference type="PANTHER" id="PTHR39648:SF1">
    <property type="entry name" value="6-HYDROXYMETHYL-7,8-DIHYDROPTERIN PYROPHOSPHOKINASE"/>
    <property type="match status" value="1"/>
</dbReference>
<reference evidence="1 2" key="1">
    <citation type="journal article" date="2012" name="J. Bacteriol.">
        <title>Complete genome sequence of strain 1860, a crenarchaeon of the genus pyrobaculum able to grow with various electron acceptors.</title>
        <authorList>
            <person name="Mardanov A.V."/>
            <person name="Gumerov V.M."/>
            <person name="Slobodkina G.B."/>
            <person name="Beletsky A.V."/>
            <person name="Bonch-Osmolovskaya E.A."/>
            <person name="Ravin N.V."/>
            <person name="Skryabin K.G."/>
        </authorList>
    </citation>
    <scope>NUCLEOTIDE SEQUENCE [LARGE SCALE GENOMIC DNA]</scope>
    <source>
        <strain evidence="1 2">1860</strain>
    </source>
</reference>
<dbReference type="KEGG" id="pyr:P186_0581"/>
<proteinExistence type="predicted"/>
<sequence length="206" mass="22932">MSCRPVIFDPLEWTYVYTLAKRLLPELSFDRDLEATHAAAGFPGESIEALRDFDWCCPAIYMPPFERLISGSVTVAVEGYTAEKLARRGVKPDVVVSDFDFNPQGVGLGRIAVIHVHGDNYWLVPSGPYVYTVQTWPMGCTANVSGFTDGDRAVYLAYYMGAREIAISGFNPEAPVKRGDLVKRKKLALASHLLNRLSRRVAVRFV</sequence>
<dbReference type="AlphaFoldDB" id="G7VHD0"/>
<dbReference type="BioCyc" id="PSP1104324:GJSN-571-MONOMER"/>
<dbReference type="RefSeq" id="WP_014287861.1">
    <property type="nucleotide sequence ID" value="NC_016645.1"/>
</dbReference>
<name>G7VHD0_9CREN</name>
<gene>
    <name evidence="1" type="ORF">P186_0581</name>
</gene>
<dbReference type="GO" id="GO:0005524">
    <property type="term" value="F:ATP binding"/>
    <property type="evidence" value="ECO:0007669"/>
    <property type="project" value="InterPro"/>
</dbReference>
<dbReference type="EMBL" id="CP003098">
    <property type="protein sequence ID" value="AET32033.1"/>
    <property type="molecule type" value="Genomic_DNA"/>
</dbReference>
<organism evidence="1 2">
    <name type="scientific">Pyrobaculum ferrireducens</name>
    <dbReference type="NCBI Taxonomy" id="1104324"/>
    <lineage>
        <taxon>Archaea</taxon>
        <taxon>Thermoproteota</taxon>
        <taxon>Thermoprotei</taxon>
        <taxon>Thermoproteales</taxon>
        <taxon>Thermoproteaceae</taxon>
        <taxon>Pyrobaculum</taxon>
    </lineage>
</organism>